<gene>
    <name evidence="2" type="ORF">CSSPJE1EN1_LOCUS29467</name>
</gene>
<reference evidence="2" key="1">
    <citation type="submission" date="2024-02" db="EMBL/GenBank/DDBJ databases">
        <authorList>
            <consortium name="ELIXIR-Norway"/>
            <consortium name="Elixir Norway"/>
        </authorList>
    </citation>
    <scope>NUCLEOTIDE SEQUENCE</scope>
</reference>
<proteinExistence type="predicted"/>
<organism evidence="2 3">
    <name type="scientific">Sphagnum jensenii</name>
    <dbReference type="NCBI Taxonomy" id="128206"/>
    <lineage>
        <taxon>Eukaryota</taxon>
        <taxon>Viridiplantae</taxon>
        <taxon>Streptophyta</taxon>
        <taxon>Embryophyta</taxon>
        <taxon>Bryophyta</taxon>
        <taxon>Sphagnophytina</taxon>
        <taxon>Sphagnopsida</taxon>
        <taxon>Sphagnales</taxon>
        <taxon>Sphagnaceae</taxon>
        <taxon>Sphagnum</taxon>
    </lineage>
</organism>
<dbReference type="EMBL" id="CAXAQS010000979">
    <property type="protein sequence ID" value="CAK9254089.1"/>
    <property type="molecule type" value="Genomic_DNA"/>
</dbReference>
<dbReference type="Proteomes" id="UP001497444">
    <property type="component" value="Unassembled WGS sequence"/>
</dbReference>
<name>A0ABP0VI36_9BRYO</name>
<sequence>MHGWWQQLTETPDAYSGYVPMQYDDYLENMAKSAVYKPFAFVCSYCAPDVLQLKVDAYDVKISLITSFRDTCFIEIVPKQHKSKRGHYNSFFILKSHLAIVCIMLAYISSTNFVQDAAKDQSHSTRKKKHRLY</sequence>
<comment type="caution">
    <text evidence="2">The sequence shown here is derived from an EMBL/GenBank/DDBJ whole genome shotgun (WGS) entry which is preliminary data.</text>
</comment>
<keyword evidence="1" id="KW-0472">Membrane</keyword>
<evidence type="ECO:0000313" key="3">
    <source>
        <dbReference type="Proteomes" id="UP001497444"/>
    </source>
</evidence>
<evidence type="ECO:0000256" key="1">
    <source>
        <dbReference type="SAM" id="Phobius"/>
    </source>
</evidence>
<accession>A0ABP0VI36</accession>
<protein>
    <submittedName>
        <fullName evidence="2">Uncharacterized protein</fullName>
    </submittedName>
</protein>
<keyword evidence="3" id="KW-1185">Reference proteome</keyword>
<feature type="transmembrane region" description="Helical" evidence="1">
    <location>
        <begin position="88"/>
        <end position="108"/>
    </location>
</feature>
<keyword evidence="1" id="KW-0812">Transmembrane</keyword>
<keyword evidence="1" id="KW-1133">Transmembrane helix</keyword>
<evidence type="ECO:0000313" key="2">
    <source>
        <dbReference type="EMBL" id="CAK9254089.1"/>
    </source>
</evidence>